<keyword evidence="5" id="KW-0378">Hydrolase</keyword>
<dbReference type="Gene3D" id="3.30.920.30">
    <property type="entry name" value="Hypothetical protein"/>
    <property type="match status" value="1"/>
</dbReference>
<reference evidence="8 9" key="1">
    <citation type="journal article" date="2016" name="Nat. Commun.">
        <title>Thousands of microbial genomes shed light on interconnected biogeochemical processes in an aquifer system.</title>
        <authorList>
            <person name="Anantharaman K."/>
            <person name="Brown C.T."/>
            <person name="Hug L.A."/>
            <person name="Sharon I."/>
            <person name="Castelle C.J."/>
            <person name="Probst A.J."/>
            <person name="Thomas B.C."/>
            <person name="Singh A."/>
            <person name="Wilkins M.J."/>
            <person name="Karaoz U."/>
            <person name="Brodie E.L."/>
            <person name="Williams K.H."/>
            <person name="Hubbard S.S."/>
            <person name="Banfield J.F."/>
        </authorList>
    </citation>
    <scope>NUCLEOTIDE SEQUENCE [LARGE SCALE GENOMIC DNA]</scope>
</reference>
<organism evidence="8 9">
    <name type="scientific">Candidatus Gottesmanbacteria bacterium RIFCSPLOWO2_02_FULL_38_8</name>
    <dbReference type="NCBI Taxonomy" id="1798397"/>
    <lineage>
        <taxon>Bacteria</taxon>
        <taxon>Candidatus Gottesmaniibacteriota</taxon>
    </lineage>
</organism>
<dbReference type="GO" id="GO:0004519">
    <property type="term" value="F:endonuclease activity"/>
    <property type="evidence" value="ECO:0007669"/>
    <property type="project" value="UniProtKB-KW"/>
</dbReference>
<evidence type="ECO:0000256" key="2">
    <source>
        <dbReference type="ARBA" id="ARBA00022649"/>
    </source>
</evidence>
<dbReference type="GO" id="GO:0016787">
    <property type="term" value="F:hydrolase activity"/>
    <property type="evidence" value="ECO:0007669"/>
    <property type="project" value="UniProtKB-KW"/>
</dbReference>
<evidence type="ECO:0000256" key="6">
    <source>
        <dbReference type="ARBA" id="ARBA00022884"/>
    </source>
</evidence>
<evidence type="ECO:0000256" key="1">
    <source>
        <dbReference type="ARBA" id="ARBA00006620"/>
    </source>
</evidence>
<keyword evidence="6" id="KW-0694">RNA-binding</keyword>
<evidence type="ECO:0000313" key="8">
    <source>
        <dbReference type="EMBL" id="OGG31646.1"/>
    </source>
</evidence>
<sequence>MPKLANISGREAVRAFIKAGYSHIHTSGDHAIPQKAEFPTLSIPLHKEVARFLIKTQIKRAKLTEDEFERLLKK</sequence>
<evidence type="ECO:0008006" key="10">
    <source>
        <dbReference type="Google" id="ProtNLM"/>
    </source>
</evidence>
<keyword evidence="7" id="KW-0346">Stress response</keyword>
<dbReference type="EMBL" id="MFKA01000045">
    <property type="protein sequence ID" value="OGG31646.1"/>
    <property type="molecule type" value="Genomic_DNA"/>
</dbReference>
<name>A0A1F6B3Y5_9BACT</name>
<gene>
    <name evidence="8" type="ORF">A3I51_03535</name>
</gene>
<dbReference type="InterPro" id="IPR012933">
    <property type="entry name" value="HicA_mRNA_interferase"/>
</dbReference>
<dbReference type="InterPro" id="IPR038570">
    <property type="entry name" value="HicA_sf"/>
</dbReference>
<dbReference type="Pfam" id="PF07927">
    <property type="entry name" value="HicA_toxin"/>
    <property type="match status" value="1"/>
</dbReference>
<evidence type="ECO:0000256" key="5">
    <source>
        <dbReference type="ARBA" id="ARBA00022801"/>
    </source>
</evidence>
<dbReference type="SUPFAM" id="SSF54786">
    <property type="entry name" value="YcfA/nrd intein domain"/>
    <property type="match status" value="1"/>
</dbReference>
<comment type="similarity">
    <text evidence="1">Belongs to the HicA mRNA interferase family.</text>
</comment>
<evidence type="ECO:0000256" key="4">
    <source>
        <dbReference type="ARBA" id="ARBA00022759"/>
    </source>
</evidence>
<protein>
    <recommendedName>
        <fullName evidence="10">Addiction module toxin, HicA family</fullName>
    </recommendedName>
</protein>
<evidence type="ECO:0000313" key="9">
    <source>
        <dbReference type="Proteomes" id="UP000179209"/>
    </source>
</evidence>
<proteinExistence type="inferred from homology"/>
<evidence type="ECO:0000256" key="7">
    <source>
        <dbReference type="ARBA" id="ARBA00023016"/>
    </source>
</evidence>
<dbReference type="Proteomes" id="UP000179209">
    <property type="component" value="Unassembled WGS sequence"/>
</dbReference>
<comment type="caution">
    <text evidence="8">The sequence shown here is derived from an EMBL/GenBank/DDBJ whole genome shotgun (WGS) entry which is preliminary data.</text>
</comment>
<keyword evidence="2" id="KW-1277">Toxin-antitoxin system</keyword>
<evidence type="ECO:0000256" key="3">
    <source>
        <dbReference type="ARBA" id="ARBA00022722"/>
    </source>
</evidence>
<accession>A0A1F6B3Y5</accession>
<keyword evidence="4" id="KW-0255">Endonuclease</keyword>
<dbReference type="AlphaFoldDB" id="A0A1F6B3Y5"/>
<dbReference type="GO" id="GO:0003729">
    <property type="term" value="F:mRNA binding"/>
    <property type="evidence" value="ECO:0007669"/>
    <property type="project" value="InterPro"/>
</dbReference>
<keyword evidence="3" id="KW-0540">Nuclease</keyword>